<dbReference type="GO" id="GO:0050727">
    <property type="term" value="P:regulation of inflammatory response"/>
    <property type="evidence" value="ECO:0007669"/>
    <property type="project" value="TreeGrafter"/>
</dbReference>
<dbReference type="GO" id="GO:0005524">
    <property type="term" value="F:ATP binding"/>
    <property type="evidence" value="ECO:0007669"/>
    <property type="project" value="UniProtKB-KW"/>
</dbReference>
<dbReference type="PANTHER" id="PTHR45690:SF16">
    <property type="entry name" value="NACHT, LRR AND PYD DOMAINS-CONTAINING PROTEIN 13"/>
    <property type="match status" value="1"/>
</dbReference>
<dbReference type="Gene3D" id="3.80.10.10">
    <property type="entry name" value="Ribonuclease Inhibitor"/>
    <property type="match status" value="2"/>
</dbReference>
<keyword evidence="1" id="KW-0547">Nucleotide-binding</keyword>
<protein>
    <submittedName>
        <fullName evidence="5">NACHT, LRR and PYD domains-containing protein 13</fullName>
    </submittedName>
</protein>
<dbReference type="Pfam" id="PF17779">
    <property type="entry name" value="WHD_NOD2"/>
    <property type="match status" value="1"/>
</dbReference>
<dbReference type="PANTHER" id="PTHR45690">
    <property type="entry name" value="NACHT, LRR AND PYD DOMAINS-CONTAINING PROTEIN 12"/>
    <property type="match status" value="1"/>
</dbReference>
<dbReference type="InParanoid" id="L8Y8Q3"/>
<feature type="domain" description="NOD1/2 winged helix" evidence="4">
    <location>
        <begin position="52"/>
        <end position="107"/>
    </location>
</feature>
<dbReference type="SUPFAM" id="SSF52047">
    <property type="entry name" value="RNI-like"/>
    <property type="match status" value="1"/>
</dbReference>
<dbReference type="Proteomes" id="UP000011518">
    <property type="component" value="Unassembled WGS sequence"/>
</dbReference>
<dbReference type="SMART" id="SM00368">
    <property type="entry name" value="LRR_RI"/>
    <property type="match status" value="8"/>
</dbReference>
<keyword evidence="2" id="KW-0067">ATP-binding</keyword>
<feature type="domain" description="NACHT LRR and PYD" evidence="3">
    <location>
        <begin position="109"/>
        <end position="225"/>
    </location>
</feature>
<dbReference type="InterPro" id="IPR041267">
    <property type="entry name" value="NLRP_HD2"/>
</dbReference>
<evidence type="ECO:0000256" key="2">
    <source>
        <dbReference type="ARBA" id="ARBA00022840"/>
    </source>
</evidence>
<dbReference type="InterPro" id="IPR032675">
    <property type="entry name" value="LRR_dom_sf"/>
</dbReference>
<keyword evidence="6" id="KW-1185">Reference proteome</keyword>
<dbReference type="EMBL" id="KB365142">
    <property type="protein sequence ID" value="ELV11449.1"/>
    <property type="molecule type" value="Genomic_DNA"/>
</dbReference>
<evidence type="ECO:0000259" key="3">
    <source>
        <dbReference type="Pfam" id="PF17776"/>
    </source>
</evidence>
<organism evidence="5 6">
    <name type="scientific">Tupaia chinensis</name>
    <name type="common">Chinese tree shrew</name>
    <name type="synonym">Tupaia belangeri chinensis</name>
    <dbReference type="NCBI Taxonomy" id="246437"/>
    <lineage>
        <taxon>Eukaryota</taxon>
        <taxon>Metazoa</taxon>
        <taxon>Chordata</taxon>
        <taxon>Craniata</taxon>
        <taxon>Vertebrata</taxon>
        <taxon>Euteleostomi</taxon>
        <taxon>Mammalia</taxon>
        <taxon>Eutheria</taxon>
        <taxon>Euarchontoglires</taxon>
        <taxon>Scandentia</taxon>
        <taxon>Tupaiidae</taxon>
        <taxon>Tupaia</taxon>
    </lineage>
</organism>
<dbReference type="eggNOG" id="ENOG502QV55">
    <property type="taxonomic scope" value="Eukaryota"/>
</dbReference>
<sequence length="619" mass="69230">MCWAVCSSLKQQKARRDLQLVARTTTSLYACFVSSLFSVAEVSWADRSWPRQWRALCALAAEGMWNAAFTFGKEDSRYRCLEAPFLDSLFKFSILQKVSDCEDCVTFTHASFQEFFAAMFYVLEGTEGSLGHSTKYQEMKTVLSSVLVNRSIYWTPMVRLLFGLLNQDLARKLEGTLHCKVSLQIMEDLLEWEEELHEPEMVSVPFDVLQFFHCLHETQEEDFVKMMLGHIFEADLDLSGNMELRVSAFCLKHCGRLNKLRLSVSGPIFQRVSDVETAEAGRIDSMHQWEELCSAFGANRSVSELDLSNSKLNPASMRSLCHALRSPRCRLQKLTCKSVTPVTVLKELVLVLHGNRRLTHLNVSSNELGLAVSTSIFRTLRHSACNLKYLWLDSCGLNSLLCQRLFLELAENASLHFLSLGDNDLSDVRIQGPKGSFEFPKCPLKELSLWFCQLGAPSCRHLSDALLRNRSLTQLNLSRNSLGDGGVALLCEALSRPDCSVQNLNLSDCAITRQGCQELANALKHNHNVQVLDLGNNDLQDEGVKPLCEALRRPGCTLTTLGLEKCSLTPACCQPLSSVLSSSQSLVSLNLLGNDLEVDGVKVLCRALRKPTCKLRKLG</sequence>
<dbReference type="InterPro" id="IPR041075">
    <property type="entry name" value="NOD1/2_WH"/>
</dbReference>
<dbReference type="Pfam" id="PF13516">
    <property type="entry name" value="LRR_6"/>
    <property type="match status" value="5"/>
</dbReference>
<reference evidence="6" key="1">
    <citation type="submission" date="2012-07" db="EMBL/GenBank/DDBJ databases">
        <title>Genome of the Chinese tree shrew, a rising model animal genetically related to primates.</title>
        <authorList>
            <person name="Zhang G."/>
            <person name="Fan Y."/>
            <person name="Yao Y."/>
            <person name="Huang Z."/>
        </authorList>
    </citation>
    <scope>NUCLEOTIDE SEQUENCE [LARGE SCALE GENOMIC DNA]</scope>
</reference>
<proteinExistence type="predicted"/>
<dbReference type="GO" id="GO:0005737">
    <property type="term" value="C:cytoplasm"/>
    <property type="evidence" value="ECO:0007669"/>
    <property type="project" value="TreeGrafter"/>
</dbReference>
<dbReference type="InterPro" id="IPR050637">
    <property type="entry name" value="NLRP_innate_immun_reg"/>
</dbReference>
<name>L8Y8Q3_TUPCH</name>
<dbReference type="AlphaFoldDB" id="L8Y8Q3"/>
<evidence type="ECO:0000313" key="6">
    <source>
        <dbReference type="Proteomes" id="UP000011518"/>
    </source>
</evidence>
<evidence type="ECO:0000256" key="1">
    <source>
        <dbReference type="ARBA" id="ARBA00022741"/>
    </source>
</evidence>
<dbReference type="InterPro" id="IPR001611">
    <property type="entry name" value="Leu-rich_rpt"/>
</dbReference>
<gene>
    <name evidence="5" type="ORF">TREES_T100017427</name>
</gene>
<dbReference type="Pfam" id="PF17776">
    <property type="entry name" value="NLRC4_HD2"/>
    <property type="match status" value="1"/>
</dbReference>
<evidence type="ECO:0000259" key="4">
    <source>
        <dbReference type="Pfam" id="PF17779"/>
    </source>
</evidence>
<evidence type="ECO:0000313" key="5">
    <source>
        <dbReference type="EMBL" id="ELV11449.1"/>
    </source>
</evidence>
<accession>L8Y8Q3</accession>
<reference evidence="6" key="2">
    <citation type="journal article" date="2013" name="Nat. Commun.">
        <title>Genome of the Chinese tree shrew.</title>
        <authorList>
            <person name="Fan Y."/>
            <person name="Huang Z.Y."/>
            <person name="Cao C.C."/>
            <person name="Chen C.S."/>
            <person name="Chen Y.X."/>
            <person name="Fan D.D."/>
            <person name="He J."/>
            <person name="Hou H.L."/>
            <person name="Hu L."/>
            <person name="Hu X.T."/>
            <person name="Jiang X.T."/>
            <person name="Lai R."/>
            <person name="Lang Y.S."/>
            <person name="Liang B."/>
            <person name="Liao S.G."/>
            <person name="Mu D."/>
            <person name="Ma Y.Y."/>
            <person name="Niu Y.Y."/>
            <person name="Sun X.Q."/>
            <person name="Xia J.Q."/>
            <person name="Xiao J."/>
            <person name="Xiong Z.Q."/>
            <person name="Xu L."/>
            <person name="Yang L."/>
            <person name="Zhang Y."/>
            <person name="Zhao W."/>
            <person name="Zhao X.D."/>
            <person name="Zheng Y.T."/>
            <person name="Zhou J.M."/>
            <person name="Zhu Y.B."/>
            <person name="Zhang G.J."/>
            <person name="Wang J."/>
            <person name="Yao Y.G."/>
        </authorList>
    </citation>
    <scope>NUCLEOTIDE SEQUENCE [LARGE SCALE GENOMIC DNA]</scope>
</reference>